<name>A0A1I2U7T6_9CORY</name>
<dbReference type="EMBL" id="FOPJ01000012">
    <property type="protein sequence ID" value="SFG73225.1"/>
    <property type="molecule type" value="Genomic_DNA"/>
</dbReference>
<accession>A0A1I2U7T6</accession>
<feature type="domain" description="Peptidase S9A N-terminal" evidence="6">
    <location>
        <begin position="8"/>
        <end position="461"/>
    </location>
</feature>
<dbReference type="Proteomes" id="UP000199065">
    <property type="component" value="Unassembled WGS sequence"/>
</dbReference>
<dbReference type="Gene3D" id="2.130.10.120">
    <property type="entry name" value="Prolyl oligopeptidase, N-terminal domain"/>
    <property type="match status" value="1"/>
</dbReference>
<keyword evidence="4" id="KW-0720">Serine protease</keyword>
<sequence length="739" mass="83002">MSEQNAPVAKKEPTTRVHHGREFVDNYEWLREKENPEVIKYLEEENAFTKQQTAHLDTLAENIYQEIKSRVKETDLSVPVRRGDYWYFSRTQEGKDYGLSCRVRADDPALQTQAEAFADNPTAVAEAHSSSIDADPSQRLREWLPPYIPEDEKLPGEEILLDSNELAEGHEFFSLGALSVSPGAGLLAYSEDINGDERFTLRIKNLSTGELLEDELTELFYGALWANDEVLFYLTVDESWRPNRIWRHKVGTPQSDDVLVFQEDDPRFSVGVGQSHSRDYLFIEAGSKTTNEIYALPTEDAEGEFKLLWPRETGVEYQVEHALVAGENRWLVLHNTEGENYALGECAAVYGNELPSLKELRSLVPHRSDVRLEGAEPCRDHIVLSYRANALSTAAVMKLDEQGYTTFEELPSEEELYTLGLSGLAEWDAPTLWLGYGSYVTPYRLYSYEVATGEKTLLKEQPILGEYDPTKYEAKRHWTELADGTRIPVSIIHRKDLDLSTPRPTILSGYGSYEISSDPSLSIGRLSMLDRGMIVVFAHVRGGGEMGRAWYDHGKMLKKRNTFTDFIAVGRDLVQMGLTSPEKLVANGGSAGGLLMGAVANMAPDLFQAIQADVPFVDPLTSMLMPELPLTTGEWEEWGNPFEDVEVYDYMASYSPYENVSAQNYPNIMAVTSLNDTRVLYVEPAKWIAKLRDTATGGNFLLKTEMAAGHGGVSGRYARWRQAAEEMAWLINQATGVEA</sequence>
<dbReference type="AlphaFoldDB" id="A0A1I2U7T6"/>
<evidence type="ECO:0000256" key="4">
    <source>
        <dbReference type="ARBA" id="ARBA00022825"/>
    </source>
</evidence>
<evidence type="ECO:0000313" key="7">
    <source>
        <dbReference type="EMBL" id="SFG73225.1"/>
    </source>
</evidence>
<dbReference type="Pfam" id="PF00326">
    <property type="entry name" value="Peptidase_S9"/>
    <property type="match status" value="1"/>
</dbReference>
<reference evidence="7 8" key="1">
    <citation type="submission" date="2016-10" db="EMBL/GenBank/DDBJ databases">
        <authorList>
            <person name="de Groot N.N."/>
        </authorList>
    </citation>
    <scope>NUCLEOTIDE SEQUENCE [LARGE SCALE GENOMIC DNA]</scope>
    <source>
        <strain>J11</strain>
        <strain evidence="8">PG 39</strain>
    </source>
</reference>
<keyword evidence="8" id="KW-1185">Reference proteome</keyword>
<dbReference type="InterPro" id="IPR023302">
    <property type="entry name" value="Pept_S9A_N"/>
</dbReference>
<dbReference type="STRING" id="185761.SAMN05660282_01767"/>
<comment type="similarity">
    <text evidence="1">Belongs to the peptidase S9A family.</text>
</comment>
<dbReference type="Pfam" id="PF02897">
    <property type="entry name" value="Peptidase_S9_N"/>
    <property type="match status" value="1"/>
</dbReference>
<dbReference type="InterPro" id="IPR051543">
    <property type="entry name" value="Serine_Peptidase_S9A"/>
</dbReference>
<proteinExistence type="inferred from homology"/>
<dbReference type="GO" id="GO:0006508">
    <property type="term" value="P:proteolysis"/>
    <property type="evidence" value="ECO:0007669"/>
    <property type="project" value="UniProtKB-KW"/>
</dbReference>
<dbReference type="InterPro" id="IPR002470">
    <property type="entry name" value="Peptidase_S9A"/>
</dbReference>
<evidence type="ECO:0000313" key="8">
    <source>
        <dbReference type="Proteomes" id="UP000199065"/>
    </source>
</evidence>
<evidence type="ECO:0000256" key="2">
    <source>
        <dbReference type="ARBA" id="ARBA00022670"/>
    </source>
</evidence>
<gene>
    <name evidence="7" type="ORF">SAMN05660282_01767</name>
</gene>
<evidence type="ECO:0000259" key="5">
    <source>
        <dbReference type="Pfam" id="PF00326"/>
    </source>
</evidence>
<keyword evidence="3" id="KW-0378">Hydrolase</keyword>
<organism evidence="7 8">
    <name type="scientific">Corynebacterium spheniscorum</name>
    <dbReference type="NCBI Taxonomy" id="185761"/>
    <lineage>
        <taxon>Bacteria</taxon>
        <taxon>Bacillati</taxon>
        <taxon>Actinomycetota</taxon>
        <taxon>Actinomycetes</taxon>
        <taxon>Mycobacteriales</taxon>
        <taxon>Corynebacteriaceae</taxon>
        <taxon>Corynebacterium</taxon>
    </lineage>
</organism>
<dbReference type="GO" id="GO:0004252">
    <property type="term" value="F:serine-type endopeptidase activity"/>
    <property type="evidence" value="ECO:0007669"/>
    <property type="project" value="InterPro"/>
</dbReference>
<feature type="domain" description="Peptidase S9 prolyl oligopeptidase catalytic" evidence="5">
    <location>
        <begin position="522"/>
        <end position="733"/>
    </location>
</feature>
<dbReference type="SUPFAM" id="SSF53474">
    <property type="entry name" value="alpha/beta-Hydrolases"/>
    <property type="match status" value="1"/>
</dbReference>
<dbReference type="SUPFAM" id="SSF50993">
    <property type="entry name" value="Peptidase/esterase 'gauge' domain"/>
    <property type="match status" value="1"/>
</dbReference>
<dbReference type="Gene3D" id="3.40.50.1820">
    <property type="entry name" value="alpha/beta hydrolase"/>
    <property type="match status" value="1"/>
</dbReference>
<keyword evidence="2" id="KW-0645">Protease</keyword>
<dbReference type="OrthoDB" id="9801421at2"/>
<dbReference type="PANTHER" id="PTHR11757">
    <property type="entry name" value="PROTEASE FAMILY S9A OLIGOPEPTIDASE"/>
    <property type="match status" value="1"/>
</dbReference>
<dbReference type="InterPro" id="IPR001375">
    <property type="entry name" value="Peptidase_S9_cat"/>
</dbReference>
<protein>
    <submittedName>
        <fullName evidence="7">Oligopeptidase B</fullName>
    </submittedName>
</protein>
<evidence type="ECO:0000256" key="1">
    <source>
        <dbReference type="ARBA" id="ARBA00005228"/>
    </source>
</evidence>
<dbReference type="InterPro" id="IPR029058">
    <property type="entry name" value="AB_hydrolase_fold"/>
</dbReference>
<dbReference type="PRINTS" id="PR00862">
    <property type="entry name" value="PROLIGOPTASE"/>
</dbReference>
<dbReference type="PANTHER" id="PTHR11757:SF19">
    <property type="entry name" value="PROLYL ENDOPEPTIDASE-LIKE"/>
    <property type="match status" value="1"/>
</dbReference>
<evidence type="ECO:0000256" key="3">
    <source>
        <dbReference type="ARBA" id="ARBA00022801"/>
    </source>
</evidence>
<evidence type="ECO:0000259" key="6">
    <source>
        <dbReference type="Pfam" id="PF02897"/>
    </source>
</evidence>